<organism evidence="4 5">
    <name type="scientific">Meloidogyne javanica</name>
    <name type="common">Root-knot nematode worm</name>
    <dbReference type="NCBI Taxonomy" id="6303"/>
    <lineage>
        <taxon>Eukaryota</taxon>
        <taxon>Metazoa</taxon>
        <taxon>Ecdysozoa</taxon>
        <taxon>Nematoda</taxon>
        <taxon>Chromadorea</taxon>
        <taxon>Rhabditida</taxon>
        <taxon>Tylenchina</taxon>
        <taxon>Tylenchomorpha</taxon>
        <taxon>Tylenchoidea</taxon>
        <taxon>Meloidogynidae</taxon>
        <taxon>Meloidogyninae</taxon>
        <taxon>Meloidogyne</taxon>
        <taxon>Meloidogyne incognita group</taxon>
    </lineage>
</organism>
<dbReference type="Gene3D" id="1.10.10.10">
    <property type="entry name" value="Winged helix-like DNA-binding domain superfamily/Winged helix DNA-binding domain"/>
    <property type="match status" value="1"/>
</dbReference>
<evidence type="ECO:0000313" key="4">
    <source>
        <dbReference type="Proteomes" id="UP000887561"/>
    </source>
</evidence>
<reference evidence="5" key="1">
    <citation type="submission" date="2022-11" db="UniProtKB">
        <authorList>
            <consortium name="WormBaseParasite"/>
        </authorList>
    </citation>
    <scope>IDENTIFICATION</scope>
</reference>
<dbReference type="AlphaFoldDB" id="A0A915LMU5"/>
<evidence type="ECO:0000313" key="5">
    <source>
        <dbReference type="WBParaSite" id="scaffold1432_cov155.g3091"/>
    </source>
</evidence>
<keyword evidence="4" id="KW-1185">Reference proteome</keyword>
<feature type="domain" description="Tc3 transposase DNA binding" evidence="3">
    <location>
        <begin position="5"/>
        <end position="51"/>
    </location>
</feature>
<dbReference type="InterPro" id="IPR025898">
    <property type="entry name" value="Tc3_transposase_DNA-bd_dom"/>
</dbReference>
<dbReference type="Pfam" id="PF11427">
    <property type="entry name" value="HTH_Tnp_Tc3_1"/>
    <property type="match status" value="1"/>
</dbReference>
<comment type="subcellular location">
    <subcellularLocation>
        <location evidence="1">Nucleus</location>
    </subcellularLocation>
</comment>
<evidence type="ECO:0000256" key="1">
    <source>
        <dbReference type="ARBA" id="ARBA00004123"/>
    </source>
</evidence>
<dbReference type="GO" id="GO:0006313">
    <property type="term" value="P:DNA transposition"/>
    <property type="evidence" value="ECO:0007669"/>
    <property type="project" value="InterPro"/>
</dbReference>
<protein>
    <submittedName>
        <fullName evidence="5">Transposase</fullName>
    </submittedName>
</protein>
<dbReference type="Gene3D" id="1.10.10.60">
    <property type="entry name" value="Homeodomain-like"/>
    <property type="match status" value="1"/>
</dbReference>
<dbReference type="Pfam" id="PF01498">
    <property type="entry name" value="HTH_Tnp_Tc3_2"/>
    <property type="match status" value="1"/>
</dbReference>
<dbReference type="Proteomes" id="UP000887561">
    <property type="component" value="Unplaced"/>
</dbReference>
<feature type="domain" description="Transposase Tc1-like" evidence="2">
    <location>
        <begin position="66"/>
        <end position="133"/>
    </location>
</feature>
<dbReference type="GO" id="GO:0015074">
    <property type="term" value="P:DNA integration"/>
    <property type="evidence" value="ECO:0007669"/>
    <property type="project" value="InterPro"/>
</dbReference>
<evidence type="ECO:0000259" key="2">
    <source>
        <dbReference type="Pfam" id="PF01498"/>
    </source>
</evidence>
<dbReference type="SUPFAM" id="SSF46689">
    <property type="entry name" value="Homeodomain-like"/>
    <property type="match status" value="1"/>
</dbReference>
<dbReference type="InterPro" id="IPR009057">
    <property type="entry name" value="Homeodomain-like_sf"/>
</dbReference>
<proteinExistence type="predicted"/>
<name>A0A915LMU5_MELJA</name>
<dbReference type="InterPro" id="IPR036388">
    <property type="entry name" value="WH-like_DNA-bd_sf"/>
</dbReference>
<dbReference type="GO" id="GO:0003677">
    <property type="term" value="F:DNA binding"/>
    <property type="evidence" value="ECO:0007669"/>
    <property type="project" value="InterPro"/>
</dbReference>
<evidence type="ECO:0000259" key="3">
    <source>
        <dbReference type="Pfam" id="PF11427"/>
    </source>
</evidence>
<accession>A0A915LMU5</accession>
<dbReference type="WBParaSite" id="scaffold1432_cov155.g3091">
    <property type="protein sequence ID" value="scaffold1432_cov155.g3091"/>
    <property type="gene ID" value="scaffold1432_cov155.g3091"/>
</dbReference>
<dbReference type="InterPro" id="IPR002492">
    <property type="entry name" value="Transposase_Tc1-like"/>
</dbReference>
<dbReference type="GO" id="GO:0005634">
    <property type="term" value="C:nucleus"/>
    <property type="evidence" value="ECO:0007669"/>
    <property type="project" value="UniProtKB-SubCell"/>
</dbReference>
<sequence>MVRKSLLTENEKGQIRAFHQVGLSNREIARRLGRCHEIVGKYLADPDGYGTLKSPGRPQALTERDKRIIRNKASNSTIGCRRLQRECAPHVSKTTVWKALKNSSNLVHMRMTSAPTLKAEHCLARSNFADNHQTWTHEWNSCFDWWLWPLLQQLSNHVLYNFKVAPDGTA</sequence>